<organism evidence="1 2">
    <name type="scientific">Aspergillus melleus</name>
    <dbReference type="NCBI Taxonomy" id="138277"/>
    <lineage>
        <taxon>Eukaryota</taxon>
        <taxon>Fungi</taxon>
        <taxon>Dikarya</taxon>
        <taxon>Ascomycota</taxon>
        <taxon>Pezizomycotina</taxon>
        <taxon>Eurotiomycetes</taxon>
        <taxon>Eurotiomycetidae</taxon>
        <taxon>Eurotiales</taxon>
        <taxon>Aspergillaceae</taxon>
        <taxon>Aspergillus</taxon>
        <taxon>Aspergillus subgen. Circumdati</taxon>
    </lineage>
</organism>
<evidence type="ECO:0000313" key="1">
    <source>
        <dbReference type="EMBL" id="KAK1144634.1"/>
    </source>
</evidence>
<name>A0ACC3B2Y8_9EURO</name>
<dbReference type="EMBL" id="JAOPJF010000029">
    <property type="protein sequence ID" value="KAK1144634.1"/>
    <property type="molecule type" value="Genomic_DNA"/>
</dbReference>
<keyword evidence="2" id="KW-1185">Reference proteome</keyword>
<protein>
    <submittedName>
        <fullName evidence="1">Nonribosomal Peptide Synthase (NRPS)</fullName>
    </submittedName>
</protein>
<sequence length="1072" mass="119216">MSRLIPISQATKTLRYSLAIMIELSWALTLSQYSGTDDIVFGSTLAGRNVAVSGIDGILGPTLTTIPRRIRLDRSMQLEDTLRLMQERNSEYLNFGYLGLQRIAALGAGPATACKFQSLLFIQPFYDEYASTIFNNCMEELSTETVDNYILTLEAKLGKEYAVRLEVEYDAEIITNSLMSRILEQLYHNLNAVVQSGDRSLSELEPVNQNDLQTLLVWNNHVPEAINCCVHDIINRKCWSQPQASAVIAWDGKLSYKELERYSTMLAAHLQRLNVYSETYVMVYVGKSLWTVVAMLAVMKAGGAFVLVDPAQPLMRLRKICEDTQARIVITSGQYMSKATELNLQVVEIDRGYDWESGDMHLKGPAVSPDHVVYAVFTSGSTGRPKGVAIQHHAFITSAIVNGGKQHITKHSRVLQLASFTFDASIAEILYPLVHGGCVCISSESDSHNNLDQTINDFEITWATLTPSLARVLDPKKVRTLRTLALGGEVMTKLDVTMWADRVQLVNGYGPAECSVGAFIQPSINRDSDPANIGRGAAAVPWIVDPNNPERLRPIGAPGELLVEGPILAKGYLQDLEKTSSAFIHYPKWLRRIRHGREGRLYRTGDLVQYSAQVDGSLRYLGRIDHQVKLRGQRIELGEVEQQLPECLPEAKQIVVDLVTLADPGAHPALAAFVLLNDVPYCEDSVIVRASASFRLQAELAECALKSRLPNFMIPALFLPVSKIPLSPTGKTDRLQLRESLSAFSRKDLRAYSFSEPTKRHASSTEESLLQNAVSFVLQLPLDEIGMDDNFFHLDGDSILAMRLVSLLRESAFTITVGEIFNYPSLVDLALMVHHEASSSLPAPIAPFSLLGSYTHMDLIATAARECGVDRDDIEDMYPCTPMQEALMALSIKQQEAYVLKMAFDLPRNIDIGRLKSAWNAVFNANPILRTRIIAFGLGSNDSYQVVIREELQFSSDLAPLLVTDGQPLCKISISHNDNCVQLHLWIHHSLYDGSSLPTLLKQVDEAYKGAELSPRPFNSFAEYVRSTDAVSSKLFWADEFQDLSATMFPPLQKRPNITYSRESVSHNIALQ</sequence>
<comment type="caution">
    <text evidence="1">The sequence shown here is derived from an EMBL/GenBank/DDBJ whole genome shotgun (WGS) entry which is preliminary data.</text>
</comment>
<proteinExistence type="predicted"/>
<accession>A0ACC3B2Y8</accession>
<dbReference type="Proteomes" id="UP001177260">
    <property type="component" value="Unassembled WGS sequence"/>
</dbReference>
<evidence type="ECO:0000313" key="2">
    <source>
        <dbReference type="Proteomes" id="UP001177260"/>
    </source>
</evidence>
<gene>
    <name evidence="1" type="ORF">N8T08_004937</name>
</gene>
<reference evidence="1 2" key="1">
    <citation type="journal article" date="2023" name="ACS Omega">
        <title>Identification of the Neoaspergillic Acid Biosynthesis Gene Cluster by Establishing an In Vitro CRISPR-Ribonucleoprotein Genetic System in Aspergillus melleus.</title>
        <authorList>
            <person name="Yuan B."/>
            <person name="Grau M.F."/>
            <person name="Murata R.M."/>
            <person name="Torok T."/>
            <person name="Venkateswaran K."/>
            <person name="Stajich J.E."/>
            <person name="Wang C.C.C."/>
        </authorList>
    </citation>
    <scope>NUCLEOTIDE SEQUENCE [LARGE SCALE GENOMIC DNA]</scope>
    <source>
        <strain evidence="1 2">IMV 1140</strain>
    </source>
</reference>